<accession>E7RWK7</accession>
<evidence type="ECO:0000313" key="2">
    <source>
        <dbReference type="EMBL" id="EFV95111.1"/>
    </source>
</evidence>
<dbReference type="HOGENOM" id="CLU_067347_0_0_4"/>
<organism evidence="2 3">
    <name type="scientific">Lautropia mirabilis ATCC 51599</name>
    <dbReference type="NCBI Taxonomy" id="887898"/>
    <lineage>
        <taxon>Bacteria</taxon>
        <taxon>Pseudomonadati</taxon>
        <taxon>Pseudomonadota</taxon>
        <taxon>Betaproteobacteria</taxon>
        <taxon>Burkholderiales</taxon>
        <taxon>Burkholderiaceae</taxon>
        <taxon>Lautropia</taxon>
    </lineage>
</organism>
<evidence type="ECO:0000313" key="3">
    <source>
        <dbReference type="Proteomes" id="UP000011021"/>
    </source>
</evidence>
<dbReference type="InterPro" id="IPR052018">
    <property type="entry name" value="PHP_domain"/>
</dbReference>
<gene>
    <name evidence="2" type="ORF">HMPREF0551_1069</name>
</gene>
<dbReference type="EC" id="3.1.3.-" evidence="2"/>
<dbReference type="GO" id="GO:0035312">
    <property type="term" value="F:5'-3' DNA exonuclease activity"/>
    <property type="evidence" value="ECO:0007669"/>
    <property type="project" value="TreeGrafter"/>
</dbReference>
<dbReference type="SMART" id="SM00481">
    <property type="entry name" value="POLIIIAc"/>
    <property type="match status" value="1"/>
</dbReference>
<proteinExistence type="predicted"/>
<dbReference type="CDD" id="cd07438">
    <property type="entry name" value="PHP_HisPPase_AMP"/>
    <property type="match status" value="1"/>
</dbReference>
<feature type="domain" description="Polymerase/histidinol phosphatase N-terminal" evidence="1">
    <location>
        <begin position="8"/>
        <end position="73"/>
    </location>
</feature>
<dbReference type="RefSeq" id="WP_005673292.1">
    <property type="nucleotide sequence ID" value="NZ_CP146288.1"/>
</dbReference>
<dbReference type="SUPFAM" id="SSF89550">
    <property type="entry name" value="PHP domain-like"/>
    <property type="match status" value="1"/>
</dbReference>
<dbReference type="GO" id="GO:0004534">
    <property type="term" value="F:5'-3' RNA exonuclease activity"/>
    <property type="evidence" value="ECO:0007669"/>
    <property type="project" value="TreeGrafter"/>
</dbReference>
<name>E7RWK7_9BURK</name>
<dbReference type="PANTHER" id="PTHR42924">
    <property type="entry name" value="EXONUCLEASE"/>
    <property type="match status" value="1"/>
</dbReference>
<dbReference type="eggNOG" id="COG0613">
    <property type="taxonomic scope" value="Bacteria"/>
</dbReference>
<evidence type="ECO:0000259" key="1">
    <source>
        <dbReference type="SMART" id="SM00481"/>
    </source>
</evidence>
<dbReference type="InterPro" id="IPR016195">
    <property type="entry name" value="Pol/histidinol_Pase-like"/>
</dbReference>
<dbReference type="PANTHER" id="PTHR42924:SF3">
    <property type="entry name" value="POLYMERASE_HISTIDINOL PHOSPHATASE N-TERMINAL DOMAIN-CONTAINING PROTEIN"/>
    <property type="match status" value="1"/>
</dbReference>
<comment type="caution">
    <text evidence="2">The sequence shown here is derived from an EMBL/GenBank/DDBJ whole genome shotgun (WGS) entry which is preliminary data.</text>
</comment>
<reference evidence="2 3" key="1">
    <citation type="submission" date="2010-12" db="EMBL/GenBank/DDBJ databases">
        <authorList>
            <person name="Muzny D."/>
            <person name="Qin X."/>
            <person name="Deng J."/>
            <person name="Jiang H."/>
            <person name="Liu Y."/>
            <person name="Qu J."/>
            <person name="Song X.-Z."/>
            <person name="Zhang L."/>
            <person name="Thornton R."/>
            <person name="Coyle M."/>
            <person name="Francisco L."/>
            <person name="Jackson L."/>
            <person name="Javaid M."/>
            <person name="Korchina V."/>
            <person name="Kovar C."/>
            <person name="Mata R."/>
            <person name="Mathew T."/>
            <person name="Ngo R."/>
            <person name="Nguyen L."/>
            <person name="Nguyen N."/>
            <person name="Okwuonu G."/>
            <person name="Ongeri F."/>
            <person name="Pham C."/>
            <person name="Simmons D."/>
            <person name="Wilczek-Boney K."/>
            <person name="Hale W."/>
            <person name="Jakkamsetti A."/>
            <person name="Pham P."/>
            <person name="Ruth R."/>
            <person name="San Lucas F."/>
            <person name="Warren J."/>
            <person name="Zhang J."/>
            <person name="Zhao Z."/>
            <person name="Zhou C."/>
            <person name="Zhu D."/>
            <person name="Lee S."/>
            <person name="Bess C."/>
            <person name="Blankenburg K."/>
            <person name="Forbes L."/>
            <person name="Fu Q."/>
            <person name="Gubbala S."/>
            <person name="Hirani K."/>
            <person name="Jayaseelan J.C."/>
            <person name="Lara F."/>
            <person name="Munidasa M."/>
            <person name="Palculict T."/>
            <person name="Patil S."/>
            <person name="Pu L.-L."/>
            <person name="Saada N."/>
            <person name="Tang L."/>
            <person name="Weissenberger G."/>
            <person name="Zhu Y."/>
            <person name="Hemphill L."/>
            <person name="Shang Y."/>
            <person name="Youmans B."/>
            <person name="Ayvaz T."/>
            <person name="Ross M."/>
            <person name="Santibanez J."/>
            <person name="Aqrawi P."/>
            <person name="Gross S."/>
            <person name="Joshi V."/>
            <person name="Fowler G."/>
            <person name="Nazareth L."/>
            <person name="Reid J."/>
            <person name="Worley K."/>
            <person name="Petrosino J."/>
            <person name="Highlander S."/>
            <person name="Gibbs R."/>
        </authorList>
    </citation>
    <scope>NUCLEOTIDE SEQUENCE [LARGE SCALE GENOMIC DNA]</scope>
    <source>
        <strain evidence="2 3">ATCC 51599</strain>
    </source>
</reference>
<dbReference type="STRING" id="887898.HMPREF0551_1069"/>
<dbReference type="EMBL" id="AEQP01000004">
    <property type="protein sequence ID" value="EFV95111.1"/>
    <property type="molecule type" value="Genomic_DNA"/>
</dbReference>
<dbReference type="AlphaFoldDB" id="E7RWK7"/>
<keyword evidence="3" id="KW-1185">Reference proteome</keyword>
<dbReference type="Gene3D" id="3.20.20.140">
    <property type="entry name" value="Metal-dependent hydrolases"/>
    <property type="match status" value="1"/>
</dbReference>
<dbReference type="Pfam" id="PF02811">
    <property type="entry name" value="PHP"/>
    <property type="match status" value="1"/>
</dbReference>
<dbReference type="InterPro" id="IPR003141">
    <property type="entry name" value="Pol/His_phosphatase_N"/>
</dbReference>
<dbReference type="Gene3D" id="1.10.150.650">
    <property type="match status" value="1"/>
</dbReference>
<keyword evidence="2" id="KW-0378">Hydrolase</keyword>
<sequence length="288" mass="31187">MPADHLNIDLHSHTTRSDGMLSPTALVERARANGVDMLALTDHDVLDGLPEARAAARAEGLVLIPGVEVSITWAGETIHIVGLRVDPQDATLLAGLEANRAGRTERAREMAAELERCGVPDAWEGALKYVGNPALISRSHFGRHLVALGLCASQREVFDNWLVPGKPGYVPQRWASLDEAVSWIRGAGGVAVLAHPARYRLDETRLWALAEHFKAAGGQGIEVISGGHAPADVQRFAGWARRLELAASRASDFHDPVESRFDVGQMPPLPSDLTPIWDGWPELADIRV</sequence>
<protein>
    <submittedName>
        <fullName evidence="2">PHP domain protein</fullName>
        <ecNumber evidence="2">3.1.3.-</ecNumber>
    </submittedName>
</protein>
<dbReference type="Proteomes" id="UP000011021">
    <property type="component" value="Unassembled WGS sequence"/>
</dbReference>
<dbReference type="InterPro" id="IPR004013">
    <property type="entry name" value="PHP_dom"/>
</dbReference>